<dbReference type="EMBL" id="CP102290">
    <property type="protein sequence ID" value="UWP59002.1"/>
    <property type="molecule type" value="Genomic_DNA"/>
</dbReference>
<proteinExistence type="predicted"/>
<feature type="domain" description="DUF1540" evidence="1">
    <location>
        <begin position="5"/>
        <end position="42"/>
    </location>
</feature>
<feature type="domain" description="DUF1540" evidence="1">
    <location>
        <begin position="64"/>
        <end position="102"/>
    </location>
</feature>
<dbReference type="InterPro" id="IPR011437">
    <property type="entry name" value="DUF1540"/>
</dbReference>
<accession>A0ABY5VFF5</accession>
<evidence type="ECO:0000313" key="3">
    <source>
        <dbReference type="Proteomes" id="UP001060164"/>
    </source>
</evidence>
<protein>
    <submittedName>
        <fullName evidence="2">DUF1540 domain-containing protein</fullName>
    </submittedName>
</protein>
<organism evidence="2 3">
    <name type="scientific">Ruminococcus gauvreauii</name>
    <dbReference type="NCBI Taxonomy" id="438033"/>
    <lineage>
        <taxon>Bacteria</taxon>
        <taxon>Bacillati</taxon>
        <taxon>Bacillota</taxon>
        <taxon>Clostridia</taxon>
        <taxon>Eubacteriales</taxon>
        <taxon>Oscillospiraceae</taxon>
        <taxon>Ruminococcus</taxon>
    </lineage>
</organism>
<keyword evidence="3" id="KW-1185">Reference proteome</keyword>
<dbReference type="Proteomes" id="UP001060164">
    <property type="component" value="Chromosome"/>
</dbReference>
<reference evidence="2" key="1">
    <citation type="journal article" date="2022" name="Cell">
        <title>Design, construction, and in vivo augmentation of a complex gut microbiome.</title>
        <authorList>
            <person name="Cheng A.G."/>
            <person name="Ho P.Y."/>
            <person name="Aranda-Diaz A."/>
            <person name="Jain S."/>
            <person name="Yu F.B."/>
            <person name="Meng X."/>
            <person name="Wang M."/>
            <person name="Iakiviak M."/>
            <person name="Nagashima K."/>
            <person name="Zhao A."/>
            <person name="Murugkar P."/>
            <person name="Patil A."/>
            <person name="Atabakhsh K."/>
            <person name="Weakley A."/>
            <person name="Yan J."/>
            <person name="Brumbaugh A.R."/>
            <person name="Higginbottom S."/>
            <person name="Dimas A."/>
            <person name="Shiver A.L."/>
            <person name="Deutschbauer A."/>
            <person name="Neff N."/>
            <person name="Sonnenburg J.L."/>
            <person name="Huang K.C."/>
            <person name="Fischbach M.A."/>
        </authorList>
    </citation>
    <scope>NUCLEOTIDE SEQUENCE</scope>
    <source>
        <strain evidence="2">DSM 19829</strain>
    </source>
</reference>
<evidence type="ECO:0000259" key="1">
    <source>
        <dbReference type="Pfam" id="PF07561"/>
    </source>
</evidence>
<sequence>MPVLSCAATTCIYNKDELCSRGEIKVAGDDARHPDDTCCASFVERSDSMSNSADEGCGCTTIDIRCEACKCTFNDHEKCTAREIGIEGSNACSCEETECGSFRCENC</sequence>
<dbReference type="Pfam" id="PF07561">
    <property type="entry name" value="DUF1540"/>
    <property type="match status" value="2"/>
</dbReference>
<name>A0ABY5VFF5_9FIRM</name>
<gene>
    <name evidence="2" type="ORF">NQ502_16770</name>
</gene>
<dbReference type="RefSeq" id="WP_028530186.1">
    <property type="nucleotide sequence ID" value="NZ_CABLBR010000047.1"/>
</dbReference>
<evidence type="ECO:0000313" key="2">
    <source>
        <dbReference type="EMBL" id="UWP59002.1"/>
    </source>
</evidence>